<protein>
    <submittedName>
        <fullName evidence="1">Uncharacterized protein</fullName>
    </submittedName>
</protein>
<dbReference type="Gramene" id="AET7Gv20936100.13">
    <property type="protein sequence ID" value="AET7Gv20936100.13"/>
    <property type="gene ID" value="AET7Gv20936100"/>
</dbReference>
<reference evidence="2" key="1">
    <citation type="journal article" date="2014" name="Science">
        <title>Ancient hybridizations among the ancestral genomes of bread wheat.</title>
        <authorList>
            <consortium name="International Wheat Genome Sequencing Consortium,"/>
            <person name="Marcussen T."/>
            <person name="Sandve S.R."/>
            <person name="Heier L."/>
            <person name="Spannagl M."/>
            <person name="Pfeifer M."/>
            <person name="Jakobsen K.S."/>
            <person name="Wulff B.B."/>
            <person name="Steuernagel B."/>
            <person name="Mayer K.F."/>
            <person name="Olsen O.A."/>
        </authorList>
    </citation>
    <scope>NUCLEOTIDE SEQUENCE [LARGE SCALE GENOMIC DNA]</scope>
    <source>
        <strain evidence="2">cv. AL8/78</strain>
    </source>
</reference>
<accession>A0A453SGC6</accession>
<proteinExistence type="predicted"/>
<evidence type="ECO:0000313" key="1">
    <source>
        <dbReference type="EnsemblPlants" id="AET7Gv20936100.13"/>
    </source>
</evidence>
<evidence type="ECO:0000313" key="2">
    <source>
        <dbReference type="Proteomes" id="UP000015105"/>
    </source>
</evidence>
<dbReference type="AlphaFoldDB" id="A0A453SGC6"/>
<reference evidence="2" key="2">
    <citation type="journal article" date="2017" name="Nat. Plants">
        <title>The Aegilops tauschii genome reveals multiple impacts of transposons.</title>
        <authorList>
            <person name="Zhao G."/>
            <person name="Zou C."/>
            <person name="Li K."/>
            <person name="Wang K."/>
            <person name="Li T."/>
            <person name="Gao L."/>
            <person name="Zhang X."/>
            <person name="Wang H."/>
            <person name="Yang Z."/>
            <person name="Liu X."/>
            <person name="Jiang W."/>
            <person name="Mao L."/>
            <person name="Kong X."/>
            <person name="Jiao Y."/>
            <person name="Jia J."/>
        </authorList>
    </citation>
    <scope>NUCLEOTIDE SEQUENCE [LARGE SCALE GENOMIC DNA]</scope>
    <source>
        <strain evidence="2">cv. AL8/78</strain>
    </source>
</reference>
<reference evidence="1" key="4">
    <citation type="submission" date="2019-03" db="UniProtKB">
        <authorList>
            <consortium name="EnsemblPlants"/>
        </authorList>
    </citation>
    <scope>IDENTIFICATION</scope>
</reference>
<keyword evidence="2" id="KW-1185">Reference proteome</keyword>
<dbReference type="Proteomes" id="UP000015105">
    <property type="component" value="Chromosome 7D"/>
</dbReference>
<reference evidence="1" key="3">
    <citation type="journal article" date="2017" name="Nature">
        <title>Genome sequence of the progenitor of the wheat D genome Aegilops tauschii.</title>
        <authorList>
            <person name="Luo M.C."/>
            <person name="Gu Y.Q."/>
            <person name="Puiu D."/>
            <person name="Wang H."/>
            <person name="Twardziok S.O."/>
            <person name="Deal K.R."/>
            <person name="Huo N."/>
            <person name="Zhu T."/>
            <person name="Wang L."/>
            <person name="Wang Y."/>
            <person name="McGuire P.E."/>
            <person name="Liu S."/>
            <person name="Long H."/>
            <person name="Ramasamy R.K."/>
            <person name="Rodriguez J.C."/>
            <person name="Van S.L."/>
            <person name="Yuan L."/>
            <person name="Wang Z."/>
            <person name="Xia Z."/>
            <person name="Xiao L."/>
            <person name="Anderson O.D."/>
            <person name="Ouyang S."/>
            <person name="Liang Y."/>
            <person name="Zimin A.V."/>
            <person name="Pertea G."/>
            <person name="Qi P."/>
            <person name="Bennetzen J.L."/>
            <person name="Dai X."/>
            <person name="Dawson M.W."/>
            <person name="Muller H.G."/>
            <person name="Kugler K."/>
            <person name="Rivarola-Duarte L."/>
            <person name="Spannagl M."/>
            <person name="Mayer K.F.X."/>
            <person name="Lu F.H."/>
            <person name="Bevan M.W."/>
            <person name="Leroy P."/>
            <person name="Li P."/>
            <person name="You F.M."/>
            <person name="Sun Q."/>
            <person name="Liu Z."/>
            <person name="Lyons E."/>
            <person name="Wicker T."/>
            <person name="Salzberg S.L."/>
            <person name="Devos K.M."/>
            <person name="Dvorak J."/>
        </authorList>
    </citation>
    <scope>NUCLEOTIDE SEQUENCE [LARGE SCALE GENOMIC DNA]</scope>
    <source>
        <strain evidence="1">cv. AL8/78</strain>
    </source>
</reference>
<dbReference type="EnsemblPlants" id="AET7Gv20936100.13">
    <property type="protein sequence ID" value="AET7Gv20936100.13"/>
    <property type="gene ID" value="AET7Gv20936100"/>
</dbReference>
<name>A0A453SGC6_AEGTS</name>
<reference evidence="1" key="5">
    <citation type="journal article" date="2021" name="G3 (Bethesda)">
        <title>Aegilops tauschii genome assembly Aet v5.0 features greater sequence contiguity and improved annotation.</title>
        <authorList>
            <person name="Wang L."/>
            <person name="Zhu T."/>
            <person name="Rodriguez J.C."/>
            <person name="Deal K.R."/>
            <person name="Dubcovsky J."/>
            <person name="McGuire P.E."/>
            <person name="Lux T."/>
            <person name="Spannagl M."/>
            <person name="Mayer K.F.X."/>
            <person name="Baldrich P."/>
            <person name="Meyers B.C."/>
            <person name="Huo N."/>
            <person name="Gu Y.Q."/>
            <person name="Zhou H."/>
            <person name="Devos K.M."/>
            <person name="Bennetzen J.L."/>
            <person name="Unver T."/>
            <person name="Budak H."/>
            <person name="Gulick P.J."/>
            <person name="Galiba G."/>
            <person name="Kalapos B."/>
            <person name="Nelson D.R."/>
            <person name="Li P."/>
            <person name="You F.M."/>
            <person name="Luo M.C."/>
            <person name="Dvorak J."/>
        </authorList>
    </citation>
    <scope>NUCLEOTIDE SEQUENCE [LARGE SCALE GENOMIC DNA]</scope>
    <source>
        <strain evidence="1">cv. AL8/78</strain>
    </source>
</reference>
<sequence length="56" mass="6618">HFNSSSSDRICNLVWPCAPTILLKNDQQMQWIWAEQLLNIHVICNINQRLLRLDVD</sequence>
<organism evidence="1 2">
    <name type="scientific">Aegilops tauschii subsp. strangulata</name>
    <name type="common">Goatgrass</name>
    <dbReference type="NCBI Taxonomy" id="200361"/>
    <lineage>
        <taxon>Eukaryota</taxon>
        <taxon>Viridiplantae</taxon>
        <taxon>Streptophyta</taxon>
        <taxon>Embryophyta</taxon>
        <taxon>Tracheophyta</taxon>
        <taxon>Spermatophyta</taxon>
        <taxon>Magnoliopsida</taxon>
        <taxon>Liliopsida</taxon>
        <taxon>Poales</taxon>
        <taxon>Poaceae</taxon>
        <taxon>BOP clade</taxon>
        <taxon>Pooideae</taxon>
        <taxon>Triticodae</taxon>
        <taxon>Triticeae</taxon>
        <taxon>Triticinae</taxon>
        <taxon>Aegilops</taxon>
    </lineage>
</organism>